<sequence>MTVNAKYHQADLPEYRGNPLIEALPPLMSREDVMLALSNFPEINENERELSNEVREQYVDRIDAFRCPQGTFFDCYKAIVRLLRTGYTTRNPLDIHTVRFLHYSVEGSLGEALGDGFHRPRAGTFSITGISGVGKSTMLEQVLGHFPQIIDHNVYQGHDLTPLRQVVWLKINCPPNSKARDLTEILLAAIDDALGLKRTAPPSRTGTLLRLIAQKIKSAFIGVLVIDEMQRLTRTNGDEQLINFLHDIVDTLGVPLVFCGNPEFEDKMRQRLRFARRAETAGFIRLNPLAYQTSDWQSFIKYLWRYQWTNVYTPLNDELNIKMHKLSKGNLAIAQRLFVTAQLKVIGTGNEVITPALLGLSESVLTSRADEFIQADALVYDEELPELSESEETVLPLKNNGKSFLKSREIRQKPVRRVHKSFTVTADLNRPQHEEFAEELNNYTAQTEAILAKKCEPVLFRALWQNKCRYSALEHYDRLCNDPSTET</sequence>
<comment type="caution">
    <text evidence="2">The sequence shown here is derived from an EMBL/GenBank/DDBJ whole genome shotgun (WGS) entry which is preliminary data.</text>
</comment>
<keyword evidence="2" id="KW-0067">ATP-binding</keyword>
<keyword evidence="2" id="KW-0547">Nucleotide-binding</keyword>
<dbReference type="Pfam" id="PF13401">
    <property type="entry name" value="AAA_22"/>
    <property type="match status" value="1"/>
</dbReference>
<dbReference type="PANTHER" id="PTHR35894">
    <property type="entry name" value="GENERAL SECRETION PATHWAY PROTEIN A-RELATED"/>
    <property type="match status" value="1"/>
</dbReference>
<feature type="domain" description="AAA+ ATPase" evidence="1">
    <location>
        <begin position="121"/>
        <end position="285"/>
    </location>
</feature>
<dbReference type="InterPro" id="IPR003593">
    <property type="entry name" value="AAA+_ATPase"/>
</dbReference>
<dbReference type="PANTHER" id="PTHR35894:SF1">
    <property type="entry name" value="PHOSPHORIBULOKINASE _ URIDINE KINASE FAMILY"/>
    <property type="match status" value="1"/>
</dbReference>
<dbReference type="AlphaFoldDB" id="A0A6X7M000"/>
<dbReference type="EMBL" id="DAAGLD010000050">
    <property type="protein sequence ID" value="HAB3517259.1"/>
    <property type="molecule type" value="Genomic_DNA"/>
</dbReference>
<dbReference type="InterPro" id="IPR052026">
    <property type="entry name" value="ExeA_AAA_ATPase_DNA-bind"/>
</dbReference>
<organism evidence="2">
    <name type="scientific">Salmonella enterica subsp. enterica serovar Java</name>
    <dbReference type="NCBI Taxonomy" id="224729"/>
    <lineage>
        <taxon>Bacteria</taxon>
        <taxon>Pseudomonadati</taxon>
        <taxon>Pseudomonadota</taxon>
        <taxon>Gammaproteobacteria</taxon>
        <taxon>Enterobacterales</taxon>
        <taxon>Enterobacteriaceae</taxon>
        <taxon>Salmonella</taxon>
    </lineage>
</organism>
<accession>A0A6X7M000</accession>
<dbReference type="InterPro" id="IPR027417">
    <property type="entry name" value="P-loop_NTPase"/>
</dbReference>
<evidence type="ECO:0000259" key="1">
    <source>
        <dbReference type="SMART" id="SM00382"/>
    </source>
</evidence>
<dbReference type="InterPro" id="IPR049945">
    <property type="entry name" value="AAA_22"/>
</dbReference>
<gene>
    <name evidence="2" type="ORF">GI588_09240</name>
    <name evidence="3" type="ORF">GJE24_18975</name>
</gene>
<dbReference type="EMBL" id="DAAFTP010000014">
    <property type="protein sequence ID" value="HAB1452927.1"/>
    <property type="molecule type" value="Genomic_DNA"/>
</dbReference>
<dbReference type="SMART" id="SM00382">
    <property type="entry name" value="AAA"/>
    <property type="match status" value="1"/>
</dbReference>
<dbReference type="Gene3D" id="3.40.50.300">
    <property type="entry name" value="P-loop containing nucleotide triphosphate hydrolases"/>
    <property type="match status" value="1"/>
</dbReference>
<dbReference type="GO" id="GO:0016887">
    <property type="term" value="F:ATP hydrolysis activity"/>
    <property type="evidence" value="ECO:0007669"/>
    <property type="project" value="InterPro"/>
</dbReference>
<name>A0A6X7M000_SALEB</name>
<dbReference type="GO" id="GO:0005524">
    <property type="term" value="F:ATP binding"/>
    <property type="evidence" value="ECO:0007669"/>
    <property type="project" value="UniProtKB-KW"/>
</dbReference>
<dbReference type="SUPFAM" id="SSF52540">
    <property type="entry name" value="P-loop containing nucleoside triphosphate hydrolases"/>
    <property type="match status" value="1"/>
</dbReference>
<proteinExistence type="predicted"/>
<evidence type="ECO:0000313" key="2">
    <source>
        <dbReference type="EMBL" id="HAB1452927.1"/>
    </source>
</evidence>
<protein>
    <submittedName>
        <fullName evidence="2">ATP-binding protein</fullName>
    </submittedName>
</protein>
<evidence type="ECO:0000313" key="3">
    <source>
        <dbReference type="EMBL" id="HAB3517259.1"/>
    </source>
</evidence>
<reference evidence="2" key="1">
    <citation type="journal article" date="2018" name="Genome Biol.">
        <title>SKESA: strategic k-mer extension for scrupulous assemblies.</title>
        <authorList>
            <person name="Souvorov A."/>
            <person name="Agarwala R."/>
            <person name="Lipman D.J."/>
        </authorList>
    </citation>
    <scope>NUCLEOTIDE SEQUENCE</scope>
    <source>
        <strain evidence="2">Salmonella enterica</strain>
    </source>
</reference>
<reference evidence="2" key="2">
    <citation type="submission" date="2019-05" db="EMBL/GenBank/DDBJ databases">
        <authorList>
            <consortium name="NCBI Pathogen Detection Project"/>
        </authorList>
    </citation>
    <scope>NUCLEOTIDE SEQUENCE</scope>
    <source>
        <strain evidence="2">Salmonella enterica</strain>
    </source>
</reference>